<dbReference type="Gene3D" id="3.90.1300.10">
    <property type="entry name" value="Amidase signature (AS) domain"/>
    <property type="match status" value="1"/>
</dbReference>
<protein>
    <submittedName>
        <fullName evidence="2">Amidase</fullName>
    </submittedName>
</protein>
<evidence type="ECO:0000259" key="1">
    <source>
        <dbReference type="Pfam" id="PF01425"/>
    </source>
</evidence>
<sequence length="567" mass="60759">MATTRRELLGGLAVGAGALAAGPAGAQERLTAESLDCAGGVFGVDYTGEEIEQMLIGLDDWADSMARFRAIDQPNTLQPATVFDPRLPGVAYDLPESGISLRSDGSSAMPVSDADIAFSPAWQQSAWLRNGQITSRRLTEIYLSRIERFSGELECFITVTPDIALAQADEADAAFARGEVAGPLQGLPYAMKDIIDIAGIRSTWGATPFQDRIAEETATVAANLRAAGAVLLGKSTSGAIAYNDLWFDGLTRNPWNTDEGSSGSSAGSASAVAAGLASFAIGTETLGSIISPSHRCGATGLRPTFGRVSRAGAMALCWSLDKIGPITRDVTDTGLVLAAINGSDPKDASSSDSAFGIDWSTDPSSFRVGYIPEIMENAAEPDRAAMQAVRDLGCELVEISLPELPYGALSTILQVEAAAAFEELTLSGRDDDLRWQEPRAWPNTWRRARLNSAVDFVNVDRFRRDVCQMMHSVFEDCDVIIGPNFAASMLLITNFTGHPSLILRSGFTERTLNPLTASGAERQEETFRMPYGSSLWAPLFREDRLILLGRAIQDRLGVANERPEAFS</sequence>
<evidence type="ECO:0000313" key="3">
    <source>
        <dbReference type="Proteomes" id="UP001354971"/>
    </source>
</evidence>
<dbReference type="InterPro" id="IPR006311">
    <property type="entry name" value="TAT_signal"/>
</dbReference>
<feature type="domain" description="Amidase" evidence="1">
    <location>
        <begin position="138"/>
        <end position="508"/>
    </location>
</feature>
<dbReference type="InterPro" id="IPR023631">
    <property type="entry name" value="Amidase_dom"/>
</dbReference>
<proteinExistence type="predicted"/>
<reference evidence="2 3" key="1">
    <citation type="submission" date="2024-01" db="EMBL/GenBank/DDBJ databases">
        <title>Hyphobacterium bacterium isolated from marine sediment.</title>
        <authorList>
            <person name="Zhao S."/>
        </authorList>
    </citation>
    <scope>NUCLEOTIDE SEQUENCE [LARGE SCALE GENOMIC DNA]</scope>
    <source>
        <strain evidence="3">HN65</strain>
    </source>
</reference>
<name>A0ABU7LTI1_9PROT</name>
<accession>A0ABU7LTI1</accession>
<dbReference type="PANTHER" id="PTHR11895:SF73">
    <property type="entry name" value="AMIDASE FAMILY PROTEIN"/>
    <property type="match status" value="1"/>
</dbReference>
<evidence type="ECO:0000313" key="2">
    <source>
        <dbReference type="EMBL" id="MEE2527230.1"/>
    </source>
</evidence>
<dbReference type="EMBL" id="JAZDRP010000010">
    <property type="protein sequence ID" value="MEE2527230.1"/>
    <property type="molecule type" value="Genomic_DNA"/>
</dbReference>
<keyword evidence="3" id="KW-1185">Reference proteome</keyword>
<dbReference type="Pfam" id="PF01425">
    <property type="entry name" value="Amidase"/>
    <property type="match status" value="1"/>
</dbReference>
<dbReference type="InterPro" id="IPR000120">
    <property type="entry name" value="Amidase"/>
</dbReference>
<dbReference type="Proteomes" id="UP001354971">
    <property type="component" value="Unassembled WGS sequence"/>
</dbReference>
<dbReference type="InterPro" id="IPR036928">
    <property type="entry name" value="AS_sf"/>
</dbReference>
<gene>
    <name evidence="2" type="ORF">V0U79_12730</name>
</gene>
<dbReference type="SUPFAM" id="SSF75304">
    <property type="entry name" value="Amidase signature (AS) enzymes"/>
    <property type="match status" value="1"/>
</dbReference>
<organism evidence="2 3">
    <name type="scientific">Hyphobacterium lacteum</name>
    <dbReference type="NCBI Taxonomy" id="3116575"/>
    <lineage>
        <taxon>Bacteria</taxon>
        <taxon>Pseudomonadati</taxon>
        <taxon>Pseudomonadota</taxon>
        <taxon>Alphaproteobacteria</taxon>
        <taxon>Maricaulales</taxon>
        <taxon>Maricaulaceae</taxon>
        <taxon>Hyphobacterium</taxon>
    </lineage>
</organism>
<dbReference type="RefSeq" id="WP_330199892.1">
    <property type="nucleotide sequence ID" value="NZ_JAZDRP010000010.1"/>
</dbReference>
<comment type="caution">
    <text evidence="2">The sequence shown here is derived from an EMBL/GenBank/DDBJ whole genome shotgun (WGS) entry which is preliminary data.</text>
</comment>
<dbReference type="PROSITE" id="PS51318">
    <property type="entry name" value="TAT"/>
    <property type="match status" value="1"/>
</dbReference>
<dbReference type="PANTHER" id="PTHR11895">
    <property type="entry name" value="TRANSAMIDASE"/>
    <property type="match status" value="1"/>
</dbReference>